<dbReference type="EMBL" id="GBRH01277429">
    <property type="protein sequence ID" value="JAD20466.1"/>
    <property type="molecule type" value="Transcribed_RNA"/>
</dbReference>
<sequence length="17" mass="2030">MQANDILYIKLLVGEFY</sequence>
<reference evidence="1" key="2">
    <citation type="journal article" date="2015" name="Data Brief">
        <title>Shoot transcriptome of the giant reed, Arundo donax.</title>
        <authorList>
            <person name="Barrero R.A."/>
            <person name="Guerrero F.D."/>
            <person name="Moolhuijzen P."/>
            <person name="Goolsby J.A."/>
            <person name="Tidwell J."/>
            <person name="Bellgard S.E."/>
            <person name="Bellgard M.I."/>
        </authorList>
    </citation>
    <scope>NUCLEOTIDE SEQUENCE</scope>
    <source>
        <tissue evidence="1">Shoot tissue taken approximately 20 cm above the soil surface</tissue>
    </source>
</reference>
<evidence type="ECO:0000313" key="1">
    <source>
        <dbReference type="EMBL" id="JAD20466.1"/>
    </source>
</evidence>
<name>A0A0A8Y2Q3_ARUDO</name>
<organism evidence="1">
    <name type="scientific">Arundo donax</name>
    <name type="common">Giant reed</name>
    <name type="synonym">Donax arundinaceus</name>
    <dbReference type="NCBI Taxonomy" id="35708"/>
    <lineage>
        <taxon>Eukaryota</taxon>
        <taxon>Viridiplantae</taxon>
        <taxon>Streptophyta</taxon>
        <taxon>Embryophyta</taxon>
        <taxon>Tracheophyta</taxon>
        <taxon>Spermatophyta</taxon>
        <taxon>Magnoliopsida</taxon>
        <taxon>Liliopsida</taxon>
        <taxon>Poales</taxon>
        <taxon>Poaceae</taxon>
        <taxon>PACMAD clade</taxon>
        <taxon>Arundinoideae</taxon>
        <taxon>Arundineae</taxon>
        <taxon>Arundo</taxon>
    </lineage>
</organism>
<accession>A0A0A8Y2Q3</accession>
<dbReference type="AlphaFoldDB" id="A0A0A8Y2Q3"/>
<reference evidence="1" key="1">
    <citation type="submission" date="2014-09" db="EMBL/GenBank/DDBJ databases">
        <authorList>
            <person name="Magalhaes I.L.F."/>
            <person name="Oliveira U."/>
            <person name="Santos F.R."/>
            <person name="Vidigal T.H.D.A."/>
            <person name="Brescovit A.D."/>
            <person name="Santos A.J."/>
        </authorList>
    </citation>
    <scope>NUCLEOTIDE SEQUENCE</scope>
    <source>
        <tissue evidence="1">Shoot tissue taken approximately 20 cm above the soil surface</tissue>
    </source>
</reference>
<proteinExistence type="predicted"/>
<protein>
    <submittedName>
        <fullName evidence="1">Uncharacterized protein</fullName>
    </submittedName>
</protein>